<dbReference type="AlphaFoldDB" id="A0A831TKH1"/>
<dbReference type="SUPFAM" id="SSF49785">
    <property type="entry name" value="Galactose-binding domain-like"/>
    <property type="match status" value="1"/>
</dbReference>
<dbReference type="InterPro" id="IPR005674">
    <property type="entry name" value="CocE/Ser_esterase"/>
</dbReference>
<dbReference type="Gene3D" id="2.60.120.260">
    <property type="entry name" value="Galactose-binding domain-like"/>
    <property type="match status" value="1"/>
</dbReference>
<reference evidence="3" key="1">
    <citation type="journal article" date="2020" name="mSystems">
        <title>Genome- and Community-Level Interaction Insights into Carbon Utilization and Element Cycling Functions of Hydrothermarchaeota in Hydrothermal Sediment.</title>
        <authorList>
            <person name="Zhou Z."/>
            <person name="Liu Y."/>
            <person name="Xu W."/>
            <person name="Pan J."/>
            <person name="Luo Z.H."/>
            <person name="Li M."/>
        </authorList>
    </citation>
    <scope>NUCLEOTIDE SEQUENCE [LARGE SCALE GENOMIC DNA]</scope>
    <source>
        <strain evidence="3">SpSt-210</strain>
    </source>
</reference>
<gene>
    <name evidence="3" type="ORF">ENP34_13795</name>
</gene>
<dbReference type="InterPro" id="IPR029058">
    <property type="entry name" value="AB_hydrolase_fold"/>
</dbReference>
<keyword evidence="1 3" id="KW-0378">Hydrolase</keyword>
<feature type="domain" description="Xaa-Pro dipeptidyl-peptidase C-terminal" evidence="2">
    <location>
        <begin position="319"/>
        <end position="573"/>
    </location>
</feature>
<dbReference type="Pfam" id="PF08530">
    <property type="entry name" value="PepX_C"/>
    <property type="match status" value="1"/>
</dbReference>
<sequence>MSLDAVYRRHLDITMEYDVPARMRDGTTLYADIYRPTRGGPFPVLLMRLPYDKTQAENLTYHHPAWYARQGFMVVVQDTRGRWRSEGEFYPFAFEAEDGYDTVEWAASLPGSNGRVGMYGFSYVGATQLLAATQRPPSLRAICPGLTASQYYEGWTYNGGAFALAFCASWATQLAIDTAKRRGDDTATAQLAAAFMQAPAWYSSLPLKEYPPLAATGLAPYFFDWLEHSSYDEYWRRWSIDEDYSRITVPALHIGGWYDIFIHGTVKNFAGLRREAGDENARRMQKLLVGPWYHLPWGRVTGCVDFGPEARNIVDLWQLRWLKQSLMDEDTGVLDSPVTVFVMGIDEWRDFDDWPPPGVVERDFYLHSAGAANSINGNGRLNLDPPGGEPPDVYTYDPLFPTPSAGGRSCCFATIAPMGPADQAAVEISNGVLVYTSAPLERDLMVVGPVRATLYAASSAPDTDFTVKLCDVSPAGQSINIAQGIVRARFRESLSQPSLITPGEVYEYRIDLGPTAHVFRRGHQIRVQVSSSDFPHWDRNLNTGGELGAEGAAAARVATQIVLHQHDYASRITLPVLEE</sequence>
<comment type="caution">
    <text evidence="3">The sequence shown here is derived from an EMBL/GenBank/DDBJ whole genome shotgun (WGS) entry which is preliminary data.</text>
</comment>
<dbReference type="EMBL" id="DSIY01000316">
    <property type="protein sequence ID" value="HEG92489.1"/>
    <property type="molecule type" value="Genomic_DNA"/>
</dbReference>
<organism evidence="3">
    <name type="scientific">Thermorudis peleae</name>
    <dbReference type="NCBI Taxonomy" id="1382356"/>
    <lineage>
        <taxon>Bacteria</taxon>
        <taxon>Pseudomonadati</taxon>
        <taxon>Thermomicrobiota</taxon>
        <taxon>Thermomicrobia</taxon>
        <taxon>Thermomicrobia incertae sedis</taxon>
        <taxon>Thermorudis</taxon>
    </lineage>
</organism>
<evidence type="ECO:0000256" key="1">
    <source>
        <dbReference type="ARBA" id="ARBA00022801"/>
    </source>
</evidence>
<dbReference type="SMART" id="SM00939">
    <property type="entry name" value="PepX_C"/>
    <property type="match status" value="1"/>
</dbReference>
<dbReference type="InterPro" id="IPR050585">
    <property type="entry name" value="Xaa-Pro_dipeptidyl-ppase/CocE"/>
</dbReference>
<dbReference type="GO" id="GO:0008239">
    <property type="term" value="F:dipeptidyl-peptidase activity"/>
    <property type="evidence" value="ECO:0007669"/>
    <property type="project" value="InterPro"/>
</dbReference>
<dbReference type="Gene3D" id="1.10.3020.10">
    <property type="entry name" value="alpha-amino acid ester hydrolase ( Helical cap domain)"/>
    <property type="match status" value="1"/>
</dbReference>
<dbReference type="InterPro" id="IPR013736">
    <property type="entry name" value="Xaa-Pro_dipept_C"/>
</dbReference>
<dbReference type="InterPro" id="IPR008979">
    <property type="entry name" value="Galactose-bd-like_sf"/>
</dbReference>
<protein>
    <submittedName>
        <fullName evidence="3">CocE/NonD family hydrolase</fullName>
    </submittedName>
</protein>
<dbReference type="PANTHER" id="PTHR43056:SF10">
    <property type="entry name" value="COCE_NOND FAMILY, PUTATIVE (AFU_ORTHOLOGUE AFUA_7G00600)-RELATED"/>
    <property type="match status" value="1"/>
</dbReference>
<evidence type="ECO:0000259" key="2">
    <source>
        <dbReference type="SMART" id="SM00939"/>
    </source>
</evidence>
<evidence type="ECO:0000313" key="3">
    <source>
        <dbReference type="EMBL" id="HEG92489.1"/>
    </source>
</evidence>
<name>A0A831TKH1_9BACT</name>
<dbReference type="Pfam" id="PF02129">
    <property type="entry name" value="Peptidase_S15"/>
    <property type="match status" value="1"/>
</dbReference>
<dbReference type="InterPro" id="IPR000383">
    <property type="entry name" value="Xaa-Pro-like_dom"/>
</dbReference>
<dbReference type="NCBIfam" id="TIGR00976">
    <property type="entry name" value="CocE_NonD"/>
    <property type="match status" value="1"/>
</dbReference>
<dbReference type="PANTHER" id="PTHR43056">
    <property type="entry name" value="PEPTIDASE S9 PROLYL OLIGOPEPTIDASE"/>
    <property type="match status" value="1"/>
</dbReference>
<dbReference type="SUPFAM" id="SSF53474">
    <property type="entry name" value="alpha/beta-Hydrolases"/>
    <property type="match status" value="1"/>
</dbReference>
<accession>A0A831TKH1</accession>
<proteinExistence type="predicted"/>
<dbReference type="Gene3D" id="3.40.50.1820">
    <property type="entry name" value="alpha/beta hydrolase"/>
    <property type="match status" value="1"/>
</dbReference>